<dbReference type="eggNOG" id="COG1028">
    <property type="taxonomic scope" value="Bacteria"/>
</dbReference>
<dbReference type="HOGENOM" id="CLU_010194_1_3_9"/>
<accession>A0A060LU80</accession>
<dbReference type="PRINTS" id="PR00080">
    <property type="entry name" value="SDRFAMILY"/>
</dbReference>
<dbReference type="InterPro" id="IPR036291">
    <property type="entry name" value="NAD(P)-bd_dom_sf"/>
</dbReference>
<reference evidence="3 4" key="1">
    <citation type="journal article" date="2014" name="Gene">
        <title>A comparative genomic analysis of the alkalitolerant soil bacterium Bacillus lehensis G1.</title>
        <authorList>
            <person name="Noor Y.M."/>
            <person name="Samsulrizal N.H."/>
            <person name="Jema'on N.A."/>
            <person name="Low K.O."/>
            <person name="Ramli A.N."/>
            <person name="Alias N.I."/>
            <person name="Damis S.I."/>
            <person name="Fuzi S.F."/>
            <person name="Isa M.N."/>
            <person name="Murad A.M."/>
            <person name="Raih M.F."/>
            <person name="Bakar F.D."/>
            <person name="Najimudin N."/>
            <person name="Mahadi N.M."/>
            <person name="Illias R.M."/>
        </authorList>
    </citation>
    <scope>NUCLEOTIDE SEQUENCE [LARGE SCALE GENOMIC DNA]</scope>
    <source>
        <strain evidence="3 4">G1</strain>
    </source>
</reference>
<dbReference type="EMBL" id="CP003923">
    <property type="protein sequence ID" value="AIC93672.1"/>
    <property type="molecule type" value="Genomic_DNA"/>
</dbReference>
<dbReference type="KEGG" id="ble:BleG1_1069"/>
<gene>
    <name evidence="3" type="ORF">BleG1_1069</name>
</gene>
<evidence type="ECO:0000313" key="3">
    <source>
        <dbReference type="EMBL" id="AIC93672.1"/>
    </source>
</evidence>
<dbReference type="AlphaFoldDB" id="A0A060LU80"/>
<dbReference type="Pfam" id="PF13561">
    <property type="entry name" value="adh_short_C2"/>
    <property type="match status" value="1"/>
</dbReference>
<keyword evidence="2" id="KW-0560">Oxidoreductase</keyword>
<evidence type="ECO:0000256" key="2">
    <source>
        <dbReference type="ARBA" id="ARBA00023002"/>
    </source>
</evidence>
<keyword evidence="4" id="KW-1185">Reference proteome</keyword>
<dbReference type="PRINTS" id="PR00081">
    <property type="entry name" value="GDHRDH"/>
</dbReference>
<dbReference type="PANTHER" id="PTHR42879">
    <property type="entry name" value="3-OXOACYL-(ACYL-CARRIER-PROTEIN) REDUCTASE"/>
    <property type="match status" value="1"/>
</dbReference>
<dbReference type="InterPro" id="IPR002347">
    <property type="entry name" value="SDR_fam"/>
</dbReference>
<evidence type="ECO:0000313" key="4">
    <source>
        <dbReference type="Proteomes" id="UP000027142"/>
    </source>
</evidence>
<dbReference type="SUPFAM" id="SSF51735">
    <property type="entry name" value="NAD(P)-binding Rossmann-fold domains"/>
    <property type="match status" value="1"/>
</dbReference>
<sequence>MNLGLQGKHAIVTGGSRGVGREMALCLADEGAQVTLTYHGHKEKADEVVKAIKGKGKVANAVQMNLADPTSIKEMVKQALQFGVVDILVNNAAVWPTRYIKDMSLLEWNETLQTNLTSVFLISQLFVQHCVQQKRAGTLLNIISQAAFHGSTTGHAHYAASKSGIVGFAKSLAREHAKDKITVNNLALGIVETDMIRKSLQEKEEYYLNRIPIGRVAQPREMAEIATFLVSEKANYVTGSTFDATGGMLMR</sequence>
<dbReference type="OrthoDB" id="9803333at2"/>
<dbReference type="FunFam" id="3.40.50.720:FF:000173">
    <property type="entry name" value="3-oxoacyl-[acyl-carrier protein] reductase"/>
    <property type="match status" value="1"/>
</dbReference>
<dbReference type="GO" id="GO:0016491">
    <property type="term" value="F:oxidoreductase activity"/>
    <property type="evidence" value="ECO:0007669"/>
    <property type="project" value="UniProtKB-KW"/>
</dbReference>
<dbReference type="STRING" id="1246626.BleG1_1069"/>
<dbReference type="PANTHER" id="PTHR42879:SF2">
    <property type="entry name" value="3-OXOACYL-[ACYL-CARRIER-PROTEIN] REDUCTASE FABG"/>
    <property type="match status" value="1"/>
</dbReference>
<name>A0A060LU80_9BACI</name>
<dbReference type="PATRIC" id="fig|1246626.3.peg.1073"/>
<dbReference type="InterPro" id="IPR050259">
    <property type="entry name" value="SDR"/>
</dbReference>
<comment type="similarity">
    <text evidence="1">Belongs to the short-chain dehydrogenases/reductases (SDR) family.</text>
</comment>
<dbReference type="RefSeq" id="WP_038478040.1">
    <property type="nucleotide sequence ID" value="NZ_CP003923.1"/>
</dbReference>
<dbReference type="Proteomes" id="UP000027142">
    <property type="component" value="Chromosome"/>
</dbReference>
<evidence type="ECO:0000256" key="1">
    <source>
        <dbReference type="ARBA" id="ARBA00006484"/>
    </source>
</evidence>
<protein>
    <submittedName>
        <fullName evidence="3">Glucose/ribitol dehydrogenase domain-containing protein</fullName>
    </submittedName>
</protein>
<proteinExistence type="inferred from homology"/>
<organism evidence="3 4">
    <name type="scientific">Shouchella lehensis G1</name>
    <dbReference type="NCBI Taxonomy" id="1246626"/>
    <lineage>
        <taxon>Bacteria</taxon>
        <taxon>Bacillati</taxon>
        <taxon>Bacillota</taxon>
        <taxon>Bacilli</taxon>
        <taxon>Bacillales</taxon>
        <taxon>Bacillaceae</taxon>
        <taxon>Shouchella</taxon>
    </lineage>
</organism>
<dbReference type="Gene3D" id="3.40.50.720">
    <property type="entry name" value="NAD(P)-binding Rossmann-like Domain"/>
    <property type="match status" value="1"/>
</dbReference>